<keyword evidence="3" id="KW-0238">DNA-binding</keyword>
<evidence type="ECO:0000256" key="3">
    <source>
        <dbReference type="ARBA" id="ARBA00023125"/>
    </source>
</evidence>
<comment type="caution">
    <text evidence="7">The sequence shown here is derived from an EMBL/GenBank/DDBJ whole genome shotgun (WGS) entry which is preliminary data.</text>
</comment>
<dbReference type="OrthoDB" id="1110759at2759"/>
<feature type="compositionally biased region" description="Pro residues" evidence="5">
    <location>
        <begin position="118"/>
        <end position="132"/>
    </location>
</feature>
<keyword evidence="9" id="KW-1185">Reference proteome</keyword>
<dbReference type="PANTHER" id="PTHR11467:SF162">
    <property type="entry name" value="HMG-Y-RELATED PROTEIN A"/>
    <property type="match status" value="1"/>
</dbReference>
<dbReference type="Gene3D" id="1.10.10.10">
    <property type="entry name" value="Winged helix-like DNA-binding domain superfamily/Winged helix DNA-binding domain"/>
    <property type="match status" value="1"/>
</dbReference>
<sequence length="198" mass="21251">MLRHLPWSSAFHRTPNLSSSIFMADTEDSKSVSHPPYHEVVSEAITALGEQDGSTKSAILYHIETTYRGNLPANHEAALSEALATMKDAGDVLLTNNKYKNSTPGTLPRRGRGRPPKPKVSPPPGQDPPTPRPRGRPPKIRDPLAVAVAKAAAGFPRSRGRPKKIRPASSALPMTVVGVKRGRGRPPKVRATVAEAVA</sequence>
<dbReference type="SMART" id="SM00526">
    <property type="entry name" value="H15"/>
    <property type="match status" value="1"/>
</dbReference>
<dbReference type="GO" id="GO:0006355">
    <property type="term" value="P:regulation of DNA-templated transcription"/>
    <property type="evidence" value="ECO:0007669"/>
    <property type="project" value="InterPro"/>
</dbReference>
<dbReference type="Pfam" id="PF00538">
    <property type="entry name" value="Linker_histone"/>
    <property type="match status" value="1"/>
</dbReference>
<dbReference type="InterPro" id="IPR017956">
    <property type="entry name" value="AT_hook_DNA-bd_motif"/>
</dbReference>
<dbReference type="PRINTS" id="PR00930">
    <property type="entry name" value="HIGHMOBLTYIY"/>
</dbReference>
<gene>
    <name evidence="8" type="ORF">HPP92_019898</name>
    <name evidence="7" type="ORF">HPP92_020321</name>
</gene>
<dbReference type="Proteomes" id="UP000639772">
    <property type="component" value="Chromosome 10"/>
</dbReference>
<evidence type="ECO:0000256" key="5">
    <source>
        <dbReference type="SAM" id="MobiDB-lite"/>
    </source>
</evidence>
<organism evidence="7 9">
    <name type="scientific">Vanilla planifolia</name>
    <name type="common">Vanilla</name>
    <dbReference type="NCBI Taxonomy" id="51239"/>
    <lineage>
        <taxon>Eukaryota</taxon>
        <taxon>Viridiplantae</taxon>
        <taxon>Streptophyta</taxon>
        <taxon>Embryophyta</taxon>
        <taxon>Tracheophyta</taxon>
        <taxon>Spermatophyta</taxon>
        <taxon>Magnoliopsida</taxon>
        <taxon>Liliopsida</taxon>
        <taxon>Asparagales</taxon>
        <taxon>Orchidaceae</taxon>
        <taxon>Vanilloideae</taxon>
        <taxon>Vanilleae</taxon>
        <taxon>Vanilla</taxon>
    </lineage>
</organism>
<dbReference type="AlphaFoldDB" id="A0A835Q7H5"/>
<evidence type="ECO:0000313" key="8">
    <source>
        <dbReference type="EMBL" id="KAG0465734.1"/>
    </source>
</evidence>
<dbReference type="SMART" id="SM00384">
    <property type="entry name" value="AT_hook"/>
    <property type="match status" value="4"/>
</dbReference>
<evidence type="ECO:0000259" key="6">
    <source>
        <dbReference type="PROSITE" id="PS51504"/>
    </source>
</evidence>
<evidence type="ECO:0000313" key="9">
    <source>
        <dbReference type="Proteomes" id="UP000636800"/>
    </source>
</evidence>
<evidence type="ECO:0000313" key="10">
    <source>
        <dbReference type="Proteomes" id="UP000639772"/>
    </source>
</evidence>
<dbReference type="GO" id="GO:0045910">
    <property type="term" value="P:negative regulation of DNA recombination"/>
    <property type="evidence" value="ECO:0007669"/>
    <property type="project" value="TreeGrafter"/>
</dbReference>
<dbReference type="InterPro" id="IPR005818">
    <property type="entry name" value="Histone_H1/H5_H15"/>
</dbReference>
<dbReference type="GO" id="GO:0031492">
    <property type="term" value="F:nucleosomal DNA binding"/>
    <property type="evidence" value="ECO:0007669"/>
    <property type="project" value="TreeGrafter"/>
</dbReference>
<dbReference type="InterPro" id="IPR036388">
    <property type="entry name" value="WH-like_DNA-bd_sf"/>
</dbReference>
<dbReference type="GO" id="GO:0005730">
    <property type="term" value="C:nucleolus"/>
    <property type="evidence" value="ECO:0007669"/>
    <property type="project" value="TreeGrafter"/>
</dbReference>
<dbReference type="SUPFAM" id="SSF46785">
    <property type="entry name" value="Winged helix' DNA-binding domain"/>
    <property type="match status" value="1"/>
</dbReference>
<dbReference type="Proteomes" id="UP000636800">
    <property type="component" value="Chromosome 10"/>
</dbReference>
<dbReference type="EMBL" id="JADCNL010000010">
    <property type="protein sequence ID" value="KAG0464252.1"/>
    <property type="molecule type" value="Genomic_DNA"/>
</dbReference>
<dbReference type="PRINTS" id="PR00929">
    <property type="entry name" value="ATHOOK"/>
</dbReference>
<keyword evidence="4" id="KW-0539">Nucleus</keyword>
<comment type="subcellular location">
    <subcellularLocation>
        <location evidence="1">Nucleus</location>
    </subcellularLocation>
</comment>
<dbReference type="EMBL" id="JADCNM010000010">
    <property type="protein sequence ID" value="KAG0465734.1"/>
    <property type="molecule type" value="Genomic_DNA"/>
</dbReference>
<accession>A0A835Q7H5</accession>
<evidence type="ECO:0000256" key="1">
    <source>
        <dbReference type="ARBA" id="ARBA00004123"/>
    </source>
</evidence>
<feature type="region of interest" description="Disordered" evidence="5">
    <location>
        <begin position="95"/>
        <end position="143"/>
    </location>
</feature>
<keyword evidence="2" id="KW-0677">Repeat</keyword>
<dbReference type="PANTHER" id="PTHR11467">
    <property type="entry name" value="HISTONE H1"/>
    <property type="match status" value="1"/>
</dbReference>
<dbReference type="GO" id="GO:0000786">
    <property type="term" value="C:nucleosome"/>
    <property type="evidence" value="ECO:0007669"/>
    <property type="project" value="InterPro"/>
</dbReference>
<dbReference type="GO" id="GO:0030261">
    <property type="term" value="P:chromosome condensation"/>
    <property type="evidence" value="ECO:0007669"/>
    <property type="project" value="TreeGrafter"/>
</dbReference>
<evidence type="ECO:0000313" key="7">
    <source>
        <dbReference type="EMBL" id="KAG0464252.1"/>
    </source>
</evidence>
<proteinExistence type="predicted"/>
<name>A0A835Q7H5_VANPL</name>
<dbReference type="GO" id="GO:0006334">
    <property type="term" value="P:nucleosome assembly"/>
    <property type="evidence" value="ECO:0007669"/>
    <property type="project" value="InterPro"/>
</dbReference>
<evidence type="ECO:0000256" key="2">
    <source>
        <dbReference type="ARBA" id="ARBA00022737"/>
    </source>
</evidence>
<dbReference type="GO" id="GO:0003690">
    <property type="term" value="F:double-stranded DNA binding"/>
    <property type="evidence" value="ECO:0007669"/>
    <property type="project" value="TreeGrafter"/>
</dbReference>
<dbReference type="InterPro" id="IPR000116">
    <property type="entry name" value="HMGA"/>
</dbReference>
<dbReference type="PROSITE" id="PS51504">
    <property type="entry name" value="H15"/>
    <property type="match status" value="1"/>
</dbReference>
<evidence type="ECO:0000256" key="4">
    <source>
        <dbReference type="ARBA" id="ARBA00023242"/>
    </source>
</evidence>
<dbReference type="InterPro" id="IPR036390">
    <property type="entry name" value="WH_DNA-bd_sf"/>
</dbReference>
<reference evidence="9 10" key="1">
    <citation type="journal article" date="2020" name="Nat. Food">
        <title>A phased Vanilla planifolia genome enables genetic improvement of flavour and production.</title>
        <authorList>
            <person name="Hasing T."/>
            <person name="Tang H."/>
            <person name="Brym M."/>
            <person name="Khazi F."/>
            <person name="Huang T."/>
            <person name="Chambers A.H."/>
        </authorList>
    </citation>
    <scope>NUCLEOTIDE SEQUENCE [LARGE SCALE GENOMIC DNA]</scope>
    <source>
        <tissue evidence="7">Leaf</tissue>
    </source>
</reference>
<feature type="domain" description="H15" evidence="6">
    <location>
        <begin position="33"/>
        <end position="103"/>
    </location>
</feature>
<protein>
    <recommendedName>
        <fullName evidence="6">H15 domain-containing protein</fullName>
    </recommendedName>
</protein>
<feature type="region of interest" description="Disordered" evidence="5">
    <location>
        <begin position="152"/>
        <end position="171"/>
    </location>
</feature>